<keyword evidence="1" id="KW-0677">Repeat</keyword>
<comment type="caution">
    <text evidence="4">The sequence shown here is derived from an EMBL/GenBank/DDBJ whole genome shotgun (WGS) entry which is preliminary data.</text>
</comment>
<feature type="domain" description="Nephrocystin 3-like N-terminal" evidence="3">
    <location>
        <begin position="259"/>
        <end position="443"/>
    </location>
</feature>
<dbReference type="InterPro" id="IPR027417">
    <property type="entry name" value="P-loop_NTPase"/>
</dbReference>
<evidence type="ECO:0000313" key="4">
    <source>
        <dbReference type="EMBL" id="RYN90861.1"/>
    </source>
</evidence>
<feature type="domain" description="GPI inositol-deacylase winged helix" evidence="2">
    <location>
        <begin position="583"/>
        <end position="662"/>
    </location>
</feature>
<evidence type="ECO:0000313" key="5">
    <source>
        <dbReference type="Proteomes" id="UP000293195"/>
    </source>
</evidence>
<dbReference type="PANTHER" id="PTHR10039">
    <property type="entry name" value="AMELOGENIN"/>
    <property type="match status" value="1"/>
</dbReference>
<proteinExistence type="predicted"/>
<dbReference type="Pfam" id="PF22939">
    <property type="entry name" value="WHD_GPIID"/>
    <property type="match status" value="1"/>
</dbReference>
<dbReference type="EMBL" id="PDXF01000076">
    <property type="protein sequence ID" value="RYN90861.1"/>
    <property type="molecule type" value="Genomic_DNA"/>
</dbReference>
<dbReference type="SUPFAM" id="SSF52540">
    <property type="entry name" value="P-loop containing nucleoside triphosphate hydrolases"/>
    <property type="match status" value="1"/>
</dbReference>
<name>A0ABY0FVE7_9PLEO</name>
<evidence type="ECO:0008006" key="6">
    <source>
        <dbReference type="Google" id="ProtNLM"/>
    </source>
</evidence>
<evidence type="ECO:0000259" key="2">
    <source>
        <dbReference type="Pfam" id="PF22939"/>
    </source>
</evidence>
<evidence type="ECO:0000256" key="1">
    <source>
        <dbReference type="ARBA" id="ARBA00022737"/>
    </source>
</evidence>
<reference evidence="5" key="1">
    <citation type="journal article" date="2019" name="bioRxiv">
        <title>Genomics, evolutionary history and diagnostics of the Alternaria alternata species group including apple and Asian pear pathotypes.</title>
        <authorList>
            <person name="Armitage A.D."/>
            <person name="Cockerton H.M."/>
            <person name="Sreenivasaprasad S."/>
            <person name="Woodhall J.W."/>
            <person name="Lane C.R."/>
            <person name="Harrison R.J."/>
            <person name="Clarkson J.P."/>
        </authorList>
    </citation>
    <scope>NUCLEOTIDE SEQUENCE [LARGE SCALE GENOMIC DNA]</scope>
    <source>
        <strain evidence="5">FERA 635</strain>
    </source>
</reference>
<dbReference type="InterPro" id="IPR054471">
    <property type="entry name" value="GPIID_WHD"/>
</dbReference>
<dbReference type="PANTHER" id="PTHR10039:SF16">
    <property type="entry name" value="GPI INOSITOL-DEACYLASE"/>
    <property type="match status" value="1"/>
</dbReference>
<dbReference type="Proteomes" id="UP000293195">
    <property type="component" value="Unassembled WGS sequence"/>
</dbReference>
<protein>
    <recommendedName>
        <fullName evidence="6">NACHT domain-containing protein</fullName>
    </recommendedName>
</protein>
<dbReference type="Pfam" id="PF24883">
    <property type="entry name" value="NPHP3_N"/>
    <property type="match status" value="1"/>
</dbReference>
<keyword evidence="5" id="KW-1185">Reference proteome</keyword>
<evidence type="ECO:0000259" key="3">
    <source>
        <dbReference type="Pfam" id="PF24883"/>
    </source>
</evidence>
<organism evidence="4 5">
    <name type="scientific">Alternaria tenuissima</name>
    <dbReference type="NCBI Taxonomy" id="119927"/>
    <lineage>
        <taxon>Eukaryota</taxon>
        <taxon>Fungi</taxon>
        <taxon>Dikarya</taxon>
        <taxon>Ascomycota</taxon>
        <taxon>Pezizomycotina</taxon>
        <taxon>Dothideomycetes</taxon>
        <taxon>Pleosporomycetidae</taxon>
        <taxon>Pleosporales</taxon>
        <taxon>Pleosporineae</taxon>
        <taxon>Pleosporaceae</taxon>
        <taxon>Alternaria</taxon>
        <taxon>Alternaria sect. Alternaria</taxon>
        <taxon>Alternaria alternata complex</taxon>
    </lineage>
</organism>
<sequence length="925" mass="107023">MWDEALLKFKKEHEAEWKFLNDRLTELTTADWSSKFVTADLDLPQCIQQNSISKEVVHRMRRWLPSLATVKSVVMPIAALDPHKIAPICCAIVFSTTELFVNGPDPEFRTKALDAYFEAANTISEWISYEMTSIQEPTEGVKELEKELSTVYVMALRLMHDIQHATYGFQADYKLGRFKAKAATTFKNPTVVWDDMVKDIKRVRATLSRRRKAFEEEEALGDKVAKILEWIKQKDDPEESLRKIENKITSERRSKNYAQWFLDLAEYRAWFEAFHQWEDMTTQPEVVPLPRVLWINGSYGTGKTTIAYRILLTLQALEAVQTPNEPLRVIPYFCSALGSKRPDCETVIRSLVRKLSWKSDYSVADPARSIYTKFTKGLKEDPSIDDWQQVLGDIVFGYGAAARLVFLVDALDEFTDIEEGAHFLDRMQKIADKHPNVHLIFMSHHYVRVDQYFDRSILLQYEVRQSDTKKDVETFIDTEIAFRRQAPGSKESIFFTAGHKELETKMRQLLLDRARGMFVWVKVWLQILLPTHHPQKTVLGMERALQLLTELDDSKNDTQDEQLKTAYQRLWTQNEYKDFVKTRRDLFRFVLCWLAPLWIDDLTEILRVDLDHKGSYNGSLTEEWVRTLGADFLTIDPDGEITFVHDSARHFVRGLVEDGQQSSNTAQLSLFQSGESHRQVMRLFNTLFGSPGQSVHDYEFYHSLGWYFERHLPRHCELAVLDPLVVDSSWEALFDETSSTFHAWLVSGQPCETQLTIRGRSTIPPEIIQDDSVSCKAAWLGFPWSRAVSEKDFETLGQDRQYWGEQERYLERRLHGSLNLGALAVATMSNNEYVVWFLLYGIHRLHGQAIVLELVSSFCDFAGSSESVRFFLRLDKSGLMRLIVSEGVRTVSRFLHLISRYKQDAESAAKLGTVRKQVTRLKQGE</sequence>
<gene>
    <name evidence="4" type="ORF">AA0119_g10998</name>
</gene>
<accession>A0ABY0FVE7</accession>
<dbReference type="Gene3D" id="3.40.50.300">
    <property type="entry name" value="P-loop containing nucleotide triphosphate hydrolases"/>
    <property type="match status" value="1"/>
</dbReference>
<dbReference type="InterPro" id="IPR056884">
    <property type="entry name" value="NPHP3-like_N"/>
</dbReference>